<dbReference type="InterPro" id="IPR016181">
    <property type="entry name" value="Acyl_CoA_acyltransferase"/>
</dbReference>
<dbReference type="GO" id="GO:0005524">
    <property type="term" value="F:ATP binding"/>
    <property type="evidence" value="ECO:0007669"/>
    <property type="project" value="UniProtKB-UniRule"/>
</dbReference>
<dbReference type="GO" id="GO:0016747">
    <property type="term" value="F:acyltransferase activity, transferring groups other than amino-acyl groups"/>
    <property type="evidence" value="ECO:0007669"/>
    <property type="project" value="InterPro"/>
</dbReference>
<evidence type="ECO:0000313" key="5">
    <source>
        <dbReference type="EMBL" id="EFW29948.1"/>
    </source>
</evidence>
<dbReference type="SMART" id="SM00764">
    <property type="entry name" value="Citrate_ly_lig"/>
    <property type="match status" value="1"/>
</dbReference>
<dbReference type="NCBIfam" id="TIGR00124">
    <property type="entry name" value="cit_ly_ligase"/>
    <property type="match status" value="1"/>
</dbReference>
<dbReference type="GO" id="GO:0008771">
    <property type="term" value="F:[citrate (pro-3S)-lyase] ligase activity"/>
    <property type="evidence" value="ECO:0007669"/>
    <property type="project" value="UniProtKB-EC"/>
</dbReference>
<dbReference type="NCBIfam" id="TIGR00125">
    <property type="entry name" value="cyt_tran_rel"/>
    <property type="match status" value="1"/>
</dbReference>
<dbReference type="InterPro" id="IPR013166">
    <property type="entry name" value="Citrate_lyase_ligase_C"/>
</dbReference>
<gene>
    <name evidence="5" type="primary">citC</name>
    <name evidence="5" type="ORF">HMPREF9555_00830</name>
</gene>
<dbReference type="InterPro" id="IPR014729">
    <property type="entry name" value="Rossmann-like_a/b/a_fold"/>
</dbReference>
<dbReference type="SUPFAM" id="SSF52374">
    <property type="entry name" value="Nucleotidylyl transferase"/>
    <property type="match status" value="1"/>
</dbReference>
<keyword evidence="1 3" id="KW-0547">Nucleotide-binding</keyword>
<comment type="catalytic activity">
    <reaction evidence="3">
        <text>holo-[citrate lyase ACP] + acetate + ATP = acetyl-[citrate lyase ACP] + AMP + diphosphate</text>
        <dbReference type="Rhea" id="RHEA:23788"/>
        <dbReference type="Rhea" id="RHEA-COMP:10158"/>
        <dbReference type="Rhea" id="RHEA-COMP:13710"/>
        <dbReference type="ChEBI" id="CHEBI:30089"/>
        <dbReference type="ChEBI" id="CHEBI:30616"/>
        <dbReference type="ChEBI" id="CHEBI:33019"/>
        <dbReference type="ChEBI" id="CHEBI:82683"/>
        <dbReference type="ChEBI" id="CHEBI:137976"/>
        <dbReference type="ChEBI" id="CHEBI:456215"/>
        <dbReference type="EC" id="6.2.1.22"/>
    </reaction>
</comment>
<feature type="domain" description="N-acetyltransferase" evidence="4">
    <location>
        <begin position="1"/>
        <end position="126"/>
    </location>
</feature>
<dbReference type="STRING" id="749551.HMPREF9555_00830"/>
<reference evidence="5 6" key="1">
    <citation type="submission" date="2010-08" db="EMBL/GenBank/DDBJ databases">
        <authorList>
            <person name="Weinstock G."/>
            <person name="Sodergren E."/>
            <person name="Clifton S."/>
            <person name="Fulton L."/>
            <person name="Fulton B."/>
            <person name="Courtney L."/>
            <person name="Fronick C."/>
            <person name="Harrison M."/>
            <person name="Strong C."/>
            <person name="Farmer C."/>
            <person name="Delahaunty K."/>
            <person name="Markovic C."/>
            <person name="Hall O."/>
            <person name="Minx P."/>
            <person name="Tomlinson C."/>
            <person name="Mitreva M."/>
            <person name="Hou S."/>
            <person name="Chen J."/>
            <person name="Wollam A."/>
            <person name="Pepin K.H."/>
            <person name="Johnson M."/>
            <person name="Bhonagiri V."/>
            <person name="Zhang X."/>
            <person name="Suruliraj S."/>
            <person name="Warren W."/>
            <person name="Chinwalla A."/>
            <person name="Mardis E.R."/>
            <person name="Wilson R.K."/>
        </authorList>
    </citation>
    <scope>NUCLEOTIDE SEQUENCE [LARGE SCALE GENOMIC DNA]</scope>
    <source>
        <strain evidence="5 6">F0399</strain>
    </source>
</reference>
<dbReference type="Gene3D" id="3.40.630.30">
    <property type="match status" value="1"/>
</dbReference>
<dbReference type="PANTHER" id="PTHR40599:SF1">
    <property type="entry name" value="[CITRATE [PRO-3S]-LYASE] LIGASE"/>
    <property type="match status" value="1"/>
</dbReference>
<organism evidence="5 6">
    <name type="scientific">Selenomonas artemidis F0399</name>
    <dbReference type="NCBI Taxonomy" id="749551"/>
    <lineage>
        <taxon>Bacteria</taxon>
        <taxon>Bacillati</taxon>
        <taxon>Bacillota</taxon>
        <taxon>Negativicutes</taxon>
        <taxon>Selenomonadales</taxon>
        <taxon>Selenomonadaceae</taxon>
        <taxon>Selenomonas</taxon>
    </lineage>
</organism>
<dbReference type="GO" id="GO:0016829">
    <property type="term" value="F:lyase activity"/>
    <property type="evidence" value="ECO:0007669"/>
    <property type="project" value="UniProtKB-KW"/>
</dbReference>
<keyword evidence="3 5" id="KW-0436">Ligase</keyword>
<keyword evidence="2 3" id="KW-0067">ATP-binding</keyword>
<evidence type="ECO:0000313" key="6">
    <source>
        <dbReference type="Proteomes" id="UP000004633"/>
    </source>
</evidence>
<evidence type="ECO:0000256" key="3">
    <source>
        <dbReference type="PIRNR" id="PIRNR005751"/>
    </source>
</evidence>
<accession>E7N1H7</accession>
<dbReference type="EC" id="6.2.1.22" evidence="3"/>
<dbReference type="RefSeq" id="WP_009349507.1">
    <property type="nucleotide sequence ID" value="NZ_GL638136.1"/>
</dbReference>
<dbReference type="AlphaFoldDB" id="E7N1H7"/>
<dbReference type="PANTHER" id="PTHR40599">
    <property type="entry name" value="[CITRATE [PRO-3S]-LYASE] LIGASE"/>
    <property type="match status" value="1"/>
</dbReference>
<dbReference type="Pfam" id="PF08218">
    <property type="entry name" value="Citrate_ly_lig"/>
    <property type="match status" value="1"/>
</dbReference>
<dbReference type="HOGENOM" id="CLU_063190_0_0_9"/>
<name>E7N1H7_9FIRM</name>
<keyword evidence="6" id="KW-1185">Reference proteome</keyword>
<comment type="caution">
    <text evidence="5">The sequence shown here is derived from an EMBL/GenBank/DDBJ whole genome shotgun (WGS) entry which is preliminary data.</text>
</comment>
<dbReference type="InterPro" id="IPR000182">
    <property type="entry name" value="GNAT_dom"/>
</dbReference>
<proteinExistence type="predicted"/>
<dbReference type="PROSITE" id="PS51186">
    <property type="entry name" value="GNAT"/>
    <property type="match status" value="1"/>
</dbReference>
<dbReference type="EMBL" id="AECV01000014">
    <property type="protein sequence ID" value="EFW29948.1"/>
    <property type="molecule type" value="Genomic_DNA"/>
</dbReference>
<dbReference type="InterPro" id="IPR005216">
    <property type="entry name" value="Citrate_lyase_ligase"/>
</dbReference>
<sequence>MPDISVVYPSDRAGVAAVRALLAKEGLRLDPRLDYTCAVYDEHRAVIATGSCTGNTLRCLAVDASRQGEGLLNALLTHLLDVQQARGNSPVFLYTKCASARFFGDLGFYEIARVPDHVVFMENTRWGFSDYLKKLQAETPAGDARRVAAIVMNANPFTIGHQYLTERAAQENDRVHLFIVSEDASFFPHDVRVRLVREGTAHLPNVVLHESGSYIVSQATFPSYFQKDEDDAIRGHAQLDLTVFTKIAAALRITRRYVGAERASRVTSLYNETMRTLLPQAGIAYEIIPRKEYAGAPVSASTVRRCIKGGDLSALAALVPPTTLAYLRSEESAPVRRAIAQAEDVVHY</sequence>
<comment type="function">
    <text evidence="3">Acetylation of prosthetic group (2-(5''-phosphoribosyl)-3'-dephosphocoenzyme-A) of the gamma subunit of citrate lyase.</text>
</comment>
<dbReference type="Gene3D" id="3.40.50.620">
    <property type="entry name" value="HUPs"/>
    <property type="match status" value="1"/>
</dbReference>
<dbReference type="InterPro" id="IPR004821">
    <property type="entry name" value="Cyt_trans-like"/>
</dbReference>
<protein>
    <recommendedName>
        <fullName evidence="3">[Citrate [pro-3S]-lyase] ligase</fullName>
        <ecNumber evidence="3">6.2.1.22</ecNumber>
    </recommendedName>
</protein>
<keyword evidence="5" id="KW-0456">Lyase</keyword>
<evidence type="ECO:0000256" key="1">
    <source>
        <dbReference type="ARBA" id="ARBA00022741"/>
    </source>
</evidence>
<dbReference type="PIRSF" id="PIRSF005751">
    <property type="entry name" value="Acet_citr_lig"/>
    <property type="match status" value="1"/>
</dbReference>
<evidence type="ECO:0000256" key="2">
    <source>
        <dbReference type="ARBA" id="ARBA00022840"/>
    </source>
</evidence>
<evidence type="ECO:0000259" key="4">
    <source>
        <dbReference type="PROSITE" id="PS51186"/>
    </source>
</evidence>
<dbReference type="Proteomes" id="UP000004633">
    <property type="component" value="Unassembled WGS sequence"/>
</dbReference>
<dbReference type="SUPFAM" id="SSF55729">
    <property type="entry name" value="Acyl-CoA N-acyltransferases (Nat)"/>
    <property type="match status" value="1"/>
</dbReference>